<proteinExistence type="predicted"/>
<name>A0A7J5ZKR3_AMEME</name>
<dbReference type="GO" id="GO:0036064">
    <property type="term" value="C:ciliary basal body"/>
    <property type="evidence" value="ECO:0007669"/>
    <property type="project" value="TreeGrafter"/>
</dbReference>
<comment type="caution">
    <text evidence="3">The sequence shown here is derived from an EMBL/GenBank/DDBJ whole genome shotgun (WGS) entry which is preliminary data.</text>
</comment>
<sequence length="331" mass="36945">MGAEEQELHNWTISNGSLDDQLNNMQKRRTGRQRRTGRSSLPCPSRLTNDISRVDARARARSGENARSFPPSSAATQMSVPDQASSTDCGSASTSPTWTEELFAPVPVAPVKEHVRGEENLRTPSGGRGGETAIDSSQVVSKLVQIREYISRASSMRDDLLEKNDVPANVERLSHLITHLKEQEKSYLRFLQKMLARESEEEEEDEGATVDSAVCSGSMAESASLNLEPRSEAADPTCYRVGGQQKEELENLRKQHELLQKMLQQQEELRELQNRQAALLTMQNRAEHAMDDTVVTETTESVSGVSITSELNDELNDLIRRFHNQLHDSQS</sequence>
<dbReference type="AlphaFoldDB" id="A0A7J5ZKR3"/>
<dbReference type="PANTHER" id="PTHR14164:SF12">
    <property type="entry name" value="PERICENTRIOLAR MATERIAL 1 PROTEIN"/>
    <property type="match status" value="1"/>
</dbReference>
<evidence type="ECO:0000256" key="1">
    <source>
        <dbReference type="SAM" id="Coils"/>
    </source>
</evidence>
<feature type="compositionally biased region" description="Basic and acidic residues" evidence="2">
    <location>
        <begin position="52"/>
        <end position="64"/>
    </location>
</feature>
<dbReference type="GO" id="GO:0034454">
    <property type="term" value="P:microtubule anchoring at centrosome"/>
    <property type="evidence" value="ECO:0007669"/>
    <property type="project" value="InterPro"/>
</dbReference>
<feature type="region of interest" description="Disordered" evidence="2">
    <location>
        <begin position="109"/>
        <end position="133"/>
    </location>
</feature>
<feature type="compositionally biased region" description="Basic and acidic residues" evidence="2">
    <location>
        <begin position="111"/>
        <end position="121"/>
    </location>
</feature>
<keyword evidence="1" id="KW-0175">Coiled coil</keyword>
<feature type="coiled-coil region" evidence="1">
    <location>
        <begin position="242"/>
        <end position="282"/>
    </location>
</feature>
<keyword evidence="4" id="KW-1185">Reference proteome</keyword>
<feature type="compositionally biased region" description="Polar residues" evidence="2">
    <location>
        <begin position="70"/>
        <end position="96"/>
    </location>
</feature>
<dbReference type="GO" id="GO:0034451">
    <property type="term" value="C:centriolar satellite"/>
    <property type="evidence" value="ECO:0007669"/>
    <property type="project" value="TreeGrafter"/>
</dbReference>
<feature type="region of interest" description="Disordered" evidence="2">
    <location>
        <begin position="1"/>
        <end position="96"/>
    </location>
</feature>
<protein>
    <recommendedName>
        <fullName evidence="5">Pericentriolar material 1 protein</fullName>
    </recommendedName>
</protein>
<dbReference type="GO" id="GO:0071539">
    <property type="term" value="P:protein localization to centrosome"/>
    <property type="evidence" value="ECO:0007669"/>
    <property type="project" value="InterPro"/>
</dbReference>
<organism evidence="3 4">
    <name type="scientific">Ameiurus melas</name>
    <name type="common">Black bullhead</name>
    <name type="synonym">Silurus melas</name>
    <dbReference type="NCBI Taxonomy" id="219545"/>
    <lineage>
        <taxon>Eukaryota</taxon>
        <taxon>Metazoa</taxon>
        <taxon>Chordata</taxon>
        <taxon>Craniata</taxon>
        <taxon>Vertebrata</taxon>
        <taxon>Euteleostomi</taxon>
        <taxon>Actinopterygii</taxon>
        <taxon>Neopterygii</taxon>
        <taxon>Teleostei</taxon>
        <taxon>Ostariophysi</taxon>
        <taxon>Siluriformes</taxon>
        <taxon>Ictaluridae</taxon>
        <taxon>Ameiurus</taxon>
    </lineage>
</organism>
<dbReference type="Proteomes" id="UP000593565">
    <property type="component" value="Unassembled WGS sequence"/>
</dbReference>
<feature type="compositionally biased region" description="Basic residues" evidence="2">
    <location>
        <begin position="26"/>
        <end position="37"/>
    </location>
</feature>
<evidence type="ECO:0008006" key="5">
    <source>
        <dbReference type="Google" id="ProtNLM"/>
    </source>
</evidence>
<reference evidence="3 4" key="1">
    <citation type="submission" date="2020-02" db="EMBL/GenBank/DDBJ databases">
        <title>A chromosome-scale genome assembly of the black bullhead catfish (Ameiurus melas).</title>
        <authorList>
            <person name="Wen M."/>
            <person name="Zham M."/>
            <person name="Cabau C."/>
            <person name="Klopp C."/>
            <person name="Donnadieu C."/>
            <person name="Roques C."/>
            <person name="Bouchez O."/>
            <person name="Lampietro C."/>
            <person name="Jouanno E."/>
            <person name="Herpin A."/>
            <person name="Louis A."/>
            <person name="Berthelot C."/>
            <person name="Parey E."/>
            <person name="Roest-Crollius H."/>
            <person name="Braasch I."/>
            <person name="Postlethwait J."/>
            <person name="Robinson-Rechavi M."/>
            <person name="Echchiki A."/>
            <person name="Begum T."/>
            <person name="Montfort J."/>
            <person name="Schartl M."/>
            <person name="Bobe J."/>
            <person name="Guiguen Y."/>
        </authorList>
    </citation>
    <scope>NUCLEOTIDE SEQUENCE [LARGE SCALE GENOMIC DNA]</scope>
    <source>
        <strain evidence="3">M_S1</strain>
        <tissue evidence="3">Blood</tissue>
    </source>
</reference>
<accession>A0A7J5ZKR3</accession>
<gene>
    <name evidence="3" type="ORF">AMELA_G00298200</name>
</gene>
<evidence type="ECO:0000313" key="4">
    <source>
        <dbReference type="Proteomes" id="UP000593565"/>
    </source>
</evidence>
<dbReference type="EMBL" id="JAAGNN010000134">
    <property type="protein sequence ID" value="KAF4070117.1"/>
    <property type="molecule type" value="Genomic_DNA"/>
</dbReference>
<dbReference type="PANTHER" id="PTHR14164">
    <property type="entry name" value="PERICENTRIOLAR MATERIAL 1-RELATED"/>
    <property type="match status" value="1"/>
</dbReference>
<dbReference type="InterPro" id="IPR024138">
    <property type="entry name" value="Pericentriolar_Pcm1"/>
</dbReference>
<evidence type="ECO:0000256" key="2">
    <source>
        <dbReference type="SAM" id="MobiDB-lite"/>
    </source>
</evidence>
<dbReference type="GO" id="GO:1905515">
    <property type="term" value="P:non-motile cilium assembly"/>
    <property type="evidence" value="ECO:0007669"/>
    <property type="project" value="TreeGrafter"/>
</dbReference>
<evidence type="ECO:0000313" key="3">
    <source>
        <dbReference type="EMBL" id="KAF4070117.1"/>
    </source>
</evidence>
<feature type="compositionally biased region" description="Polar residues" evidence="2">
    <location>
        <begin position="9"/>
        <end position="25"/>
    </location>
</feature>